<protein>
    <submittedName>
        <fullName evidence="1">Uncharacterized protein</fullName>
    </submittedName>
</protein>
<dbReference type="Proteomes" id="UP001159042">
    <property type="component" value="Unassembled WGS sequence"/>
</dbReference>
<evidence type="ECO:0000313" key="2">
    <source>
        <dbReference type="Proteomes" id="UP001159042"/>
    </source>
</evidence>
<keyword evidence="2" id="KW-1185">Reference proteome</keyword>
<name>A0AAV8VGZ8_9CUCU</name>
<dbReference type="AlphaFoldDB" id="A0AAV8VGZ8"/>
<accession>A0AAV8VGZ8</accession>
<gene>
    <name evidence="1" type="ORF">NQ315_008803</name>
</gene>
<sequence length="161" mass="18986">MDLKPHQMLHPAQTLNRLNLEFQSEKPKLHLLLKRSSDLYRSILRNYITQEVQSKNFFYRLKKYPYFGAKVEVLIKTYCDRNPQGSIEIKNFKICALDFYDKKRFKFDEPSLKFISEVLDPQLVISGNIPSIVLGAQQYFPNLILNNDIEKLNSESRLLQT</sequence>
<reference evidence="1 2" key="1">
    <citation type="journal article" date="2023" name="Insect Mol. Biol.">
        <title>Genome sequencing provides insights into the evolution of gene families encoding plant cell wall-degrading enzymes in longhorned beetles.</title>
        <authorList>
            <person name="Shin N.R."/>
            <person name="Okamura Y."/>
            <person name="Kirsch R."/>
            <person name="Pauchet Y."/>
        </authorList>
    </citation>
    <scope>NUCLEOTIDE SEQUENCE [LARGE SCALE GENOMIC DNA]</scope>
    <source>
        <strain evidence="1">EAD_L_NR</strain>
    </source>
</reference>
<evidence type="ECO:0000313" key="1">
    <source>
        <dbReference type="EMBL" id="KAJ8913410.1"/>
    </source>
</evidence>
<proteinExistence type="predicted"/>
<comment type="caution">
    <text evidence="1">The sequence shown here is derived from an EMBL/GenBank/DDBJ whole genome shotgun (WGS) entry which is preliminary data.</text>
</comment>
<dbReference type="EMBL" id="JANEYG010000095">
    <property type="protein sequence ID" value="KAJ8913410.1"/>
    <property type="molecule type" value="Genomic_DNA"/>
</dbReference>
<organism evidence="1 2">
    <name type="scientific">Exocentrus adspersus</name>
    <dbReference type="NCBI Taxonomy" id="1586481"/>
    <lineage>
        <taxon>Eukaryota</taxon>
        <taxon>Metazoa</taxon>
        <taxon>Ecdysozoa</taxon>
        <taxon>Arthropoda</taxon>
        <taxon>Hexapoda</taxon>
        <taxon>Insecta</taxon>
        <taxon>Pterygota</taxon>
        <taxon>Neoptera</taxon>
        <taxon>Endopterygota</taxon>
        <taxon>Coleoptera</taxon>
        <taxon>Polyphaga</taxon>
        <taxon>Cucujiformia</taxon>
        <taxon>Chrysomeloidea</taxon>
        <taxon>Cerambycidae</taxon>
        <taxon>Lamiinae</taxon>
        <taxon>Acanthocinini</taxon>
        <taxon>Exocentrus</taxon>
    </lineage>
</organism>